<dbReference type="InterPro" id="IPR010982">
    <property type="entry name" value="Lambda_DNA-bd_dom_sf"/>
</dbReference>
<dbReference type="SMART" id="SM00530">
    <property type="entry name" value="HTH_XRE"/>
    <property type="match status" value="1"/>
</dbReference>
<dbReference type="OrthoDB" id="34624at2"/>
<dbReference type="Gene3D" id="1.25.40.10">
    <property type="entry name" value="Tetratricopeptide repeat domain"/>
    <property type="match status" value="1"/>
</dbReference>
<dbReference type="InterPro" id="IPR001387">
    <property type="entry name" value="Cro/C1-type_HTH"/>
</dbReference>
<dbReference type="GO" id="GO:0003677">
    <property type="term" value="F:DNA binding"/>
    <property type="evidence" value="ECO:0007669"/>
    <property type="project" value="InterPro"/>
</dbReference>
<feature type="domain" description="HTH cro/C1-type" evidence="1">
    <location>
        <begin position="15"/>
        <end position="68"/>
    </location>
</feature>
<dbReference type="InterPro" id="IPR053163">
    <property type="entry name" value="HTH-type_regulator_Rgg"/>
</dbReference>
<accession>A0A248TF62</accession>
<dbReference type="EMBL" id="CP022983">
    <property type="protein sequence ID" value="ASV66816.1"/>
    <property type="molecule type" value="Genomic_DNA"/>
</dbReference>
<dbReference type="PROSITE" id="PS50943">
    <property type="entry name" value="HTH_CROC1"/>
    <property type="match status" value="1"/>
</dbReference>
<evidence type="ECO:0000259" key="1">
    <source>
        <dbReference type="PROSITE" id="PS50943"/>
    </source>
</evidence>
<dbReference type="InterPro" id="IPR010057">
    <property type="entry name" value="Transcription_activator_Rgg_C"/>
</dbReference>
<keyword evidence="3" id="KW-1185">Reference proteome</keyword>
<organism evidence="2 3">
    <name type="scientific">Cytobacillus kochii</name>
    <dbReference type="NCBI Taxonomy" id="859143"/>
    <lineage>
        <taxon>Bacteria</taxon>
        <taxon>Bacillati</taxon>
        <taxon>Bacillota</taxon>
        <taxon>Bacilli</taxon>
        <taxon>Bacillales</taxon>
        <taxon>Bacillaceae</taxon>
        <taxon>Cytobacillus</taxon>
    </lineage>
</organism>
<dbReference type="Pfam" id="PF21259">
    <property type="entry name" value="Rgg_C"/>
    <property type="match status" value="1"/>
</dbReference>
<sequence length="293" mass="34083">MKIGGLNMNKLGHVFRTIRLAKNLSLKDIAQGNISISFLSKFERDESDISLSNFYSLLNKINVTIEEFSFIANDYKLLDQEVLLDDIKSAYESNNIILLEKYKKKEMDLYIETNSPTYKFSYIMISAIIHTLDPSKDVSQVDRDYISEYLLSIDTWGYFEIVLFGNSMNLLTMDSMVILSKEILKKTKMYMNLRVNRQEVIRILLNAVIFCVEGKRYADSLFFIKTLEDLLKDTDLFFEKTKLLFIRGLYEIKTNKIELGTKNCKKAIQIMYDLGSVEIAANHEEYLDNCLSR</sequence>
<dbReference type="NCBIfam" id="TIGR01716">
    <property type="entry name" value="RGG_Cterm"/>
    <property type="match status" value="1"/>
</dbReference>
<reference evidence="2 3" key="1">
    <citation type="submission" date="2017-08" db="EMBL/GenBank/DDBJ databases">
        <title>Complete Genome Sequence of Bacillus kochii Oregon-R-modENCODE STRAIN BDGP4, isolated from Drosophila melanogaster gut.</title>
        <authorList>
            <person name="Wan K.H."/>
            <person name="Yu C."/>
            <person name="Park S."/>
            <person name="Hammonds A.S."/>
            <person name="Booth B.W."/>
            <person name="Celniker S.E."/>
        </authorList>
    </citation>
    <scope>NUCLEOTIDE SEQUENCE [LARGE SCALE GENOMIC DNA]</scope>
    <source>
        <strain evidence="2 3">BDGP4</strain>
    </source>
</reference>
<dbReference type="SUPFAM" id="SSF47413">
    <property type="entry name" value="lambda repressor-like DNA-binding domains"/>
    <property type="match status" value="1"/>
</dbReference>
<protein>
    <recommendedName>
        <fullName evidence="1">HTH cro/C1-type domain-containing protein</fullName>
    </recommendedName>
</protein>
<dbReference type="InterPro" id="IPR011990">
    <property type="entry name" value="TPR-like_helical_dom_sf"/>
</dbReference>
<proteinExistence type="predicted"/>
<name>A0A248TF62_9BACI</name>
<gene>
    <name evidence="2" type="ORF">CKF48_05470</name>
</gene>
<dbReference type="KEGG" id="bko:CKF48_05470"/>
<dbReference type="Pfam" id="PF01381">
    <property type="entry name" value="HTH_3"/>
    <property type="match status" value="1"/>
</dbReference>
<evidence type="ECO:0000313" key="3">
    <source>
        <dbReference type="Proteomes" id="UP000215137"/>
    </source>
</evidence>
<dbReference type="Proteomes" id="UP000215137">
    <property type="component" value="Chromosome"/>
</dbReference>
<dbReference type="AlphaFoldDB" id="A0A248TF62"/>
<dbReference type="CDD" id="cd00093">
    <property type="entry name" value="HTH_XRE"/>
    <property type="match status" value="1"/>
</dbReference>
<evidence type="ECO:0000313" key="2">
    <source>
        <dbReference type="EMBL" id="ASV66816.1"/>
    </source>
</evidence>
<dbReference type="PANTHER" id="PTHR37038">
    <property type="entry name" value="TRANSCRIPTIONAL REGULATOR-RELATED"/>
    <property type="match status" value="1"/>
</dbReference>
<dbReference type="PANTHER" id="PTHR37038:SF12">
    <property type="entry name" value="TRANSCRIPTIONAL REGULATOR"/>
    <property type="match status" value="1"/>
</dbReference>